<reference evidence="5" key="2">
    <citation type="submission" date="2025-09" db="UniProtKB">
        <authorList>
            <consortium name="Ensembl"/>
        </authorList>
    </citation>
    <scope>IDENTIFICATION</scope>
</reference>
<feature type="compositionally biased region" description="Low complexity" evidence="3">
    <location>
        <begin position="262"/>
        <end position="273"/>
    </location>
</feature>
<reference evidence="5" key="1">
    <citation type="submission" date="2025-08" db="UniProtKB">
        <authorList>
            <consortium name="Ensembl"/>
        </authorList>
    </citation>
    <scope>IDENTIFICATION</scope>
</reference>
<evidence type="ECO:0000313" key="6">
    <source>
        <dbReference type="Proteomes" id="UP000694427"/>
    </source>
</evidence>
<keyword evidence="1" id="KW-0732">Signal</keyword>
<dbReference type="InterPro" id="IPR048287">
    <property type="entry name" value="TSPN-like_N"/>
</dbReference>
<dbReference type="InterPro" id="IPR013320">
    <property type="entry name" value="ConA-like_dom_sf"/>
</dbReference>
<dbReference type="Pfam" id="PF02210">
    <property type="entry name" value="Laminin_G_2"/>
    <property type="match status" value="1"/>
</dbReference>
<dbReference type="Ensembl" id="ENSCCRT00010057265.1">
    <property type="protein sequence ID" value="ENSCCRP00010052210.1"/>
    <property type="gene ID" value="ENSCCRG00010022127.1"/>
</dbReference>
<evidence type="ECO:0000256" key="3">
    <source>
        <dbReference type="SAM" id="MobiDB-lite"/>
    </source>
</evidence>
<feature type="region of interest" description="Disordered" evidence="3">
    <location>
        <begin position="462"/>
        <end position="517"/>
    </location>
</feature>
<feature type="compositionally biased region" description="Pro residues" evidence="3">
    <location>
        <begin position="552"/>
        <end position="561"/>
    </location>
</feature>
<dbReference type="GO" id="GO:0030198">
    <property type="term" value="P:extracellular matrix organization"/>
    <property type="evidence" value="ECO:0007669"/>
    <property type="project" value="TreeGrafter"/>
</dbReference>
<feature type="region of interest" description="Disordered" evidence="3">
    <location>
        <begin position="543"/>
        <end position="686"/>
    </location>
</feature>
<dbReference type="Pfam" id="PF01391">
    <property type="entry name" value="Collagen"/>
    <property type="match status" value="5"/>
</dbReference>
<dbReference type="Gene3D" id="2.60.120.200">
    <property type="match status" value="1"/>
</dbReference>
<evidence type="ECO:0000256" key="2">
    <source>
        <dbReference type="ARBA" id="ARBA00022737"/>
    </source>
</evidence>
<feature type="compositionally biased region" description="Low complexity" evidence="3">
    <location>
        <begin position="576"/>
        <end position="589"/>
    </location>
</feature>
<dbReference type="PANTHER" id="PTHR24023:SF42">
    <property type="entry name" value="COLLAGEN ALPHA-1(XI) CHAIN"/>
    <property type="match status" value="1"/>
</dbReference>
<dbReference type="GO" id="GO:0030020">
    <property type="term" value="F:extracellular matrix structural constituent conferring tensile strength"/>
    <property type="evidence" value="ECO:0007669"/>
    <property type="project" value="TreeGrafter"/>
</dbReference>
<feature type="compositionally biased region" description="Low complexity" evidence="3">
    <location>
        <begin position="481"/>
        <end position="497"/>
    </location>
</feature>
<feature type="compositionally biased region" description="Gly residues" evidence="3">
    <location>
        <begin position="329"/>
        <end position="338"/>
    </location>
</feature>
<feature type="region of interest" description="Disordered" evidence="3">
    <location>
        <begin position="224"/>
        <end position="443"/>
    </location>
</feature>
<feature type="compositionally biased region" description="Gly residues" evidence="3">
    <location>
        <begin position="377"/>
        <end position="386"/>
    </location>
</feature>
<dbReference type="Proteomes" id="UP000694427">
    <property type="component" value="Unplaced"/>
</dbReference>
<evidence type="ECO:0000259" key="4">
    <source>
        <dbReference type="SMART" id="SM00210"/>
    </source>
</evidence>
<protein>
    <recommendedName>
        <fullName evidence="4">Thrombospondin-like N-terminal domain-containing protein</fullName>
    </recommendedName>
</protein>
<proteinExistence type="predicted"/>
<dbReference type="PANTHER" id="PTHR24023">
    <property type="entry name" value="COLLAGEN ALPHA"/>
    <property type="match status" value="1"/>
</dbReference>
<dbReference type="InterPro" id="IPR050149">
    <property type="entry name" value="Collagen_superfamily"/>
</dbReference>
<sequence>FSTGLHAHIMPYSSMSHLQTDQTLCPQTKDGTGLFPSNVCMTVILDRAIFGVFVLAYFKSGVVFNFKPLEVSVFPMWLPEELAFSATYGMNGSTLNKSWNLWQIQDLTANEQLAVRLNGEALSVEFSYRTQENKLKTAIFPYQTLLFNSQWHKILLLVKKGSVSLITDCIATDSQQLETRGQVNLDRFTHIGKLKQNSAIAVSFELKGTCGDLLQGESMFFLQGERGDTGEDGSAGPDGDTGKPASAGLPGSPGADCPNACPHGAPGHPGLPGMKVSFPLEKEGDQGAPGEVGAQGPTGPQGIRGATGMIGTKGETGPQGLRGNTGLPGPKGGSGLPGVDGREGIPGMPGAKGAAGKPGSPGEVGLQGLPGLPGSPGPKGGAGEKGNAGQSGLIGTMGSAGKSGDRGEQGEVGPIGPIGQPGPKGDLGLPGLPGPPGLPGIKGDRVRMSLPSTQNFLFKLPFAVGNQGDPGNRGPEGARGQPGIEGPPGSSGPRGMQGNRGAPGPRGTQGPAVSGDRSHSLAHLVFAISEQLAQLAASLRRPESGVVGLPGRPGPPGPPGPQGDSGFPGHAGARGLPGLKGPPGLMGLKGPKGEMGDRGDRGPTVRGTKGMSGPPGLPGEPGKPGYGQDGRDGERGPPGAPGQPGVPGPPGSAGPPGYCDPSACNLSAGAAQQSLEDSSIKGPGGN</sequence>
<evidence type="ECO:0000313" key="5">
    <source>
        <dbReference type="Ensembl" id="ENSCCRP00010052210.1"/>
    </source>
</evidence>
<dbReference type="SMART" id="SM00210">
    <property type="entry name" value="TSPN"/>
    <property type="match status" value="1"/>
</dbReference>
<accession>A0A8C1QN65</accession>
<feature type="compositionally biased region" description="Pro residues" evidence="3">
    <location>
        <begin position="638"/>
        <end position="653"/>
    </location>
</feature>
<feature type="domain" description="Thrombospondin-like N-terminal" evidence="4">
    <location>
        <begin position="43"/>
        <end position="204"/>
    </location>
</feature>
<dbReference type="AlphaFoldDB" id="A0A8C1QN65"/>
<organism evidence="5 6">
    <name type="scientific">Cyprinus carpio</name>
    <name type="common">Common carp</name>
    <dbReference type="NCBI Taxonomy" id="7962"/>
    <lineage>
        <taxon>Eukaryota</taxon>
        <taxon>Metazoa</taxon>
        <taxon>Chordata</taxon>
        <taxon>Craniata</taxon>
        <taxon>Vertebrata</taxon>
        <taxon>Euteleostomi</taxon>
        <taxon>Actinopterygii</taxon>
        <taxon>Neopterygii</taxon>
        <taxon>Teleostei</taxon>
        <taxon>Ostariophysi</taxon>
        <taxon>Cypriniformes</taxon>
        <taxon>Cyprinidae</taxon>
        <taxon>Cyprininae</taxon>
        <taxon>Cyprinus</taxon>
    </lineage>
</organism>
<keyword evidence="2" id="KW-0677">Repeat</keyword>
<dbReference type="SUPFAM" id="SSF49899">
    <property type="entry name" value="Concanavalin A-like lectins/glucanases"/>
    <property type="match status" value="1"/>
</dbReference>
<dbReference type="InterPro" id="IPR001791">
    <property type="entry name" value="Laminin_G"/>
</dbReference>
<dbReference type="InterPro" id="IPR008160">
    <property type="entry name" value="Collagen"/>
</dbReference>
<dbReference type="GO" id="GO:0005615">
    <property type="term" value="C:extracellular space"/>
    <property type="evidence" value="ECO:0007669"/>
    <property type="project" value="TreeGrafter"/>
</dbReference>
<name>A0A8C1QN65_CYPCA</name>
<feature type="compositionally biased region" description="Basic and acidic residues" evidence="3">
    <location>
        <begin position="591"/>
        <end position="603"/>
    </location>
</feature>
<feature type="compositionally biased region" description="Low complexity" evidence="3">
    <location>
        <begin position="411"/>
        <end position="430"/>
    </location>
</feature>
<feature type="compositionally biased region" description="Low complexity" evidence="3">
    <location>
        <begin position="345"/>
        <end position="372"/>
    </location>
</feature>
<keyword evidence="6" id="KW-1185">Reference proteome</keyword>
<evidence type="ECO:0000256" key="1">
    <source>
        <dbReference type="ARBA" id="ARBA00022729"/>
    </source>
</evidence>
<dbReference type="GO" id="GO:0005592">
    <property type="term" value="C:collagen type XI trimer"/>
    <property type="evidence" value="ECO:0007669"/>
    <property type="project" value="TreeGrafter"/>
</dbReference>